<protein>
    <submittedName>
        <fullName evidence="3">Uncharacterized protein</fullName>
    </submittedName>
</protein>
<name>A0AAD3H5H6_9STRA</name>
<feature type="compositionally biased region" description="Basic and acidic residues" evidence="1">
    <location>
        <begin position="128"/>
        <end position="140"/>
    </location>
</feature>
<reference evidence="3 4" key="1">
    <citation type="journal article" date="2021" name="Sci. Rep.">
        <title>The genome of the diatom Chaetoceros tenuissimus carries an ancient integrated fragment of an extant virus.</title>
        <authorList>
            <person name="Hongo Y."/>
            <person name="Kimura K."/>
            <person name="Takaki Y."/>
            <person name="Yoshida Y."/>
            <person name="Baba S."/>
            <person name="Kobayashi G."/>
            <person name="Nagasaki K."/>
            <person name="Hano T."/>
            <person name="Tomaru Y."/>
        </authorList>
    </citation>
    <scope>NUCLEOTIDE SEQUENCE [LARGE SCALE GENOMIC DNA]</scope>
    <source>
        <strain evidence="3 4">NIES-3715</strain>
    </source>
</reference>
<dbReference type="AlphaFoldDB" id="A0AAD3H5H6"/>
<feature type="compositionally biased region" description="Acidic residues" evidence="1">
    <location>
        <begin position="187"/>
        <end position="203"/>
    </location>
</feature>
<gene>
    <name evidence="3" type="ORF">CTEN210_07224</name>
</gene>
<accession>A0AAD3H5H6</accession>
<evidence type="ECO:0000313" key="3">
    <source>
        <dbReference type="EMBL" id="GFH50748.1"/>
    </source>
</evidence>
<feature type="compositionally biased region" description="Basic and acidic residues" evidence="1">
    <location>
        <begin position="225"/>
        <end position="245"/>
    </location>
</feature>
<evidence type="ECO:0000313" key="4">
    <source>
        <dbReference type="Proteomes" id="UP001054902"/>
    </source>
</evidence>
<dbReference type="Proteomes" id="UP001054902">
    <property type="component" value="Unassembled WGS sequence"/>
</dbReference>
<sequence>MVQSPTRARSIQSSNFGTILMVVLFSIAVIHSINKSLTSYNVYFKVAKDSSKSAVVTGDILADSKVNIDSVDMNIMTDKGHKSTIEDNEEEKDESDTDESKENLIEEEVAEKEEAQNDDDDDEDDGEKETKTTDYNEKMETAAGTESGEDTKNDTSAEEKDILMKSEVDEKDEMKKDDSIKDKGDIEEAEKENDEKDESDDGADIDKNTTAQDVTVLDEDVNNVEDDRGSTKEKASDGIPEDEKVVQVAPEDPVETSTEI</sequence>
<keyword evidence="2" id="KW-1133">Transmembrane helix</keyword>
<feature type="compositionally biased region" description="Basic and acidic residues" evidence="1">
    <location>
        <begin position="149"/>
        <end position="186"/>
    </location>
</feature>
<organism evidence="3 4">
    <name type="scientific">Chaetoceros tenuissimus</name>
    <dbReference type="NCBI Taxonomy" id="426638"/>
    <lineage>
        <taxon>Eukaryota</taxon>
        <taxon>Sar</taxon>
        <taxon>Stramenopiles</taxon>
        <taxon>Ochrophyta</taxon>
        <taxon>Bacillariophyta</taxon>
        <taxon>Coscinodiscophyceae</taxon>
        <taxon>Chaetocerotophycidae</taxon>
        <taxon>Chaetocerotales</taxon>
        <taxon>Chaetocerotaceae</taxon>
        <taxon>Chaetoceros</taxon>
    </lineage>
</organism>
<feature type="region of interest" description="Disordered" evidence="1">
    <location>
        <begin position="79"/>
        <end position="260"/>
    </location>
</feature>
<feature type="compositionally biased region" description="Acidic residues" evidence="1">
    <location>
        <begin position="105"/>
        <end position="127"/>
    </location>
</feature>
<evidence type="ECO:0000256" key="1">
    <source>
        <dbReference type="SAM" id="MobiDB-lite"/>
    </source>
</evidence>
<keyword evidence="2" id="KW-0812">Transmembrane</keyword>
<evidence type="ECO:0000256" key="2">
    <source>
        <dbReference type="SAM" id="Phobius"/>
    </source>
</evidence>
<feature type="transmembrane region" description="Helical" evidence="2">
    <location>
        <begin position="16"/>
        <end position="33"/>
    </location>
</feature>
<proteinExistence type="predicted"/>
<keyword evidence="2" id="KW-0472">Membrane</keyword>
<comment type="caution">
    <text evidence="3">The sequence shown here is derived from an EMBL/GenBank/DDBJ whole genome shotgun (WGS) entry which is preliminary data.</text>
</comment>
<keyword evidence="4" id="KW-1185">Reference proteome</keyword>
<feature type="compositionally biased region" description="Acidic residues" evidence="1">
    <location>
        <begin position="86"/>
        <end position="97"/>
    </location>
</feature>
<dbReference type="EMBL" id="BLLK01000040">
    <property type="protein sequence ID" value="GFH50748.1"/>
    <property type="molecule type" value="Genomic_DNA"/>
</dbReference>